<protein>
    <submittedName>
        <fullName evidence="1">Uncharacterized protein</fullName>
    </submittedName>
</protein>
<organism evidence="1 2">
    <name type="scientific">Massilia violaceinigra</name>
    <dbReference type="NCBI Taxonomy" id="2045208"/>
    <lineage>
        <taxon>Bacteria</taxon>
        <taxon>Pseudomonadati</taxon>
        <taxon>Pseudomonadota</taxon>
        <taxon>Betaproteobacteria</taxon>
        <taxon>Burkholderiales</taxon>
        <taxon>Oxalobacteraceae</taxon>
        <taxon>Telluria group</taxon>
        <taxon>Massilia</taxon>
    </lineage>
</organism>
<dbReference type="Proteomes" id="UP000831532">
    <property type="component" value="Chromosome"/>
</dbReference>
<gene>
    <name evidence="1" type="ORF">INH39_03910</name>
</gene>
<dbReference type="EMBL" id="CP063361">
    <property type="protein sequence ID" value="UOD30889.1"/>
    <property type="molecule type" value="Genomic_DNA"/>
</dbReference>
<dbReference type="RefSeq" id="WP_243492097.1">
    <property type="nucleotide sequence ID" value="NZ_CP063361.1"/>
</dbReference>
<name>A0ABY4A7X2_9BURK</name>
<reference evidence="1 2" key="1">
    <citation type="submission" date="2020-10" db="EMBL/GenBank/DDBJ databases">
        <title>Genome analysis of Massilia species.</title>
        <authorList>
            <person name="Jung D.-H."/>
        </authorList>
    </citation>
    <scope>NUCLEOTIDE SEQUENCE [LARGE SCALE GENOMIC DNA]</scope>
    <source>
        <strain evidence="2">sipir</strain>
    </source>
</reference>
<evidence type="ECO:0000313" key="2">
    <source>
        <dbReference type="Proteomes" id="UP000831532"/>
    </source>
</evidence>
<proteinExistence type="predicted"/>
<accession>A0ABY4A7X2</accession>
<keyword evidence="2" id="KW-1185">Reference proteome</keyword>
<evidence type="ECO:0000313" key="1">
    <source>
        <dbReference type="EMBL" id="UOD30889.1"/>
    </source>
</evidence>
<sequence length="169" mass="18825">MKPVHVKKLNDQFVIKWIATEMAISDGPLGKGPVVWEDPRIPYLQLTSIDLQLGDGSVYRMLSQFDDGTENEYFGLYLVAQDVLATPYPAETGSIYRRRELSELAVGLASVVVLETNGPNAVSRIDIIVARQRVSCWAAEVYEREGGAFEIIEPDESILLQVNGKRPTK</sequence>